<evidence type="ECO:0000256" key="5">
    <source>
        <dbReference type="ARBA" id="ARBA00013155"/>
    </source>
</evidence>
<dbReference type="InterPro" id="IPR015421">
    <property type="entry name" value="PyrdxlP-dep_Trfase_major"/>
</dbReference>
<comment type="function">
    <text evidence="2">Catalyzes reversively the conversion of L-aspartate beta-semialdehyde (ASA) to L-2,4-diaminobutyrate (DABA) by transamination with L-glutamate.</text>
</comment>
<name>A0ABX2F188_9PSEU</name>
<dbReference type="CDD" id="cd00610">
    <property type="entry name" value="OAT_like"/>
    <property type="match status" value="1"/>
</dbReference>
<evidence type="ECO:0000256" key="10">
    <source>
        <dbReference type="ARBA" id="ARBA00029744"/>
    </source>
</evidence>
<evidence type="ECO:0000256" key="1">
    <source>
        <dbReference type="ARBA" id="ARBA00001933"/>
    </source>
</evidence>
<keyword evidence="9 14" id="KW-0663">Pyridoxal phosphate</keyword>
<proteinExistence type="inferred from homology"/>
<evidence type="ECO:0000313" key="16">
    <source>
        <dbReference type="Proteomes" id="UP000763557"/>
    </source>
</evidence>
<reference evidence="15 16" key="1">
    <citation type="submission" date="2020-01" db="EMBL/GenBank/DDBJ databases">
        <title>Kibdelosporangium persica a novel Actinomycetes from a hot desert in Iran.</title>
        <authorList>
            <person name="Safaei N."/>
            <person name="Zaburannyi N."/>
            <person name="Mueller R."/>
            <person name="Wink J."/>
        </authorList>
    </citation>
    <scope>NUCLEOTIDE SEQUENCE [LARGE SCALE GENOMIC DNA]</scope>
    <source>
        <strain evidence="15 16">4NS15</strain>
    </source>
</reference>
<evidence type="ECO:0000256" key="2">
    <source>
        <dbReference type="ARBA" id="ARBA00002189"/>
    </source>
</evidence>
<dbReference type="EMBL" id="JAAATY010000005">
    <property type="protein sequence ID" value="NRN65091.1"/>
    <property type="molecule type" value="Genomic_DNA"/>
</dbReference>
<dbReference type="InterPro" id="IPR004637">
    <property type="entry name" value="Dat"/>
</dbReference>
<dbReference type="PIRSF" id="PIRSF000521">
    <property type="entry name" value="Transaminase_4ab_Lys_Orn"/>
    <property type="match status" value="1"/>
</dbReference>
<evidence type="ECO:0000256" key="13">
    <source>
        <dbReference type="ARBA" id="ARBA00049111"/>
    </source>
</evidence>
<evidence type="ECO:0000313" key="15">
    <source>
        <dbReference type="EMBL" id="NRN65091.1"/>
    </source>
</evidence>
<comment type="caution">
    <text evidence="15">The sequence shown here is derived from an EMBL/GenBank/DDBJ whole genome shotgun (WGS) entry which is preliminary data.</text>
</comment>
<dbReference type="InterPro" id="IPR049704">
    <property type="entry name" value="Aminotrans_3_PPA_site"/>
</dbReference>
<comment type="pathway">
    <text evidence="3">Amine and polyamine biosynthesis; ectoine biosynthesis; L-ectoine from L-aspartate 4-semialdehyde: step 1/3.</text>
</comment>
<comment type="cofactor">
    <cofactor evidence="1">
        <name>pyridoxal 5'-phosphate</name>
        <dbReference type="ChEBI" id="CHEBI:597326"/>
    </cofactor>
</comment>
<evidence type="ECO:0000256" key="7">
    <source>
        <dbReference type="ARBA" id="ARBA00022576"/>
    </source>
</evidence>
<dbReference type="Gene3D" id="3.90.1150.10">
    <property type="entry name" value="Aspartate Aminotransferase, domain 1"/>
    <property type="match status" value="1"/>
</dbReference>
<gene>
    <name evidence="15" type="ORF">GC106_23010</name>
</gene>
<evidence type="ECO:0000256" key="14">
    <source>
        <dbReference type="RuleBase" id="RU003560"/>
    </source>
</evidence>
<dbReference type="Pfam" id="PF00202">
    <property type="entry name" value="Aminotran_3"/>
    <property type="match status" value="1"/>
</dbReference>
<dbReference type="InterPro" id="IPR015424">
    <property type="entry name" value="PyrdxlP-dep_Trfase"/>
</dbReference>
<comment type="similarity">
    <text evidence="4 14">Belongs to the class-III pyridoxal-phosphate-dependent aminotransferase family.</text>
</comment>
<evidence type="ECO:0000256" key="9">
    <source>
        <dbReference type="ARBA" id="ARBA00022898"/>
    </source>
</evidence>
<keyword evidence="16" id="KW-1185">Reference proteome</keyword>
<dbReference type="InterPro" id="IPR015422">
    <property type="entry name" value="PyrdxlP-dep_Trfase_small"/>
</dbReference>
<dbReference type="Proteomes" id="UP000763557">
    <property type="component" value="Unassembled WGS sequence"/>
</dbReference>
<accession>A0ABX2F188</accession>
<dbReference type="GO" id="GO:0008483">
    <property type="term" value="F:transaminase activity"/>
    <property type="evidence" value="ECO:0007669"/>
    <property type="project" value="UniProtKB-KW"/>
</dbReference>
<dbReference type="RefSeq" id="WP_312872606.1">
    <property type="nucleotide sequence ID" value="NZ_CBCSGW010000013.1"/>
</dbReference>
<dbReference type="SUPFAM" id="SSF53383">
    <property type="entry name" value="PLP-dependent transferases"/>
    <property type="match status" value="1"/>
</dbReference>
<dbReference type="NCBIfam" id="TIGR00709">
    <property type="entry name" value="dat"/>
    <property type="match status" value="1"/>
</dbReference>
<comment type="catalytic activity">
    <reaction evidence="13">
        <text>L-2,4-diaminobutanoate + 2-oxoglutarate = L-aspartate 4-semialdehyde + L-glutamate</text>
        <dbReference type="Rhea" id="RHEA:11160"/>
        <dbReference type="ChEBI" id="CHEBI:16810"/>
        <dbReference type="ChEBI" id="CHEBI:29985"/>
        <dbReference type="ChEBI" id="CHEBI:58761"/>
        <dbReference type="ChEBI" id="CHEBI:537519"/>
        <dbReference type="EC" id="2.6.1.76"/>
    </reaction>
</comment>
<evidence type="ECO:0000256" key="4">
    <source>
        <dbReference type="ARBA" id="ARBA00008954"/>
    </source>
</evidence>
<evidence type="ECO:0000256" key="12">
    <source>
        <dbReference type="ARBA" id="ARBA00031476"/>
    </source>
</evidence>
<evidence type="ECO:0000256" key="11">
    <source>
        <dbReference type="ARBA" id="ARBA00030665"/>
    </source>
</evidence>
<sequence>MTAQQTLAPPLVWREPPVRTTVPGPNSQAFLDRQEVRESNARTYPRRLPIAVRRAAGTLIEDVDGNVYLDFLSGAGVLSLGHNHPDVVAAVTDQLSVFTHGLDLPTPIKDRFTELQLGMLPAAMRDRMKVHFCGPTGANGIEAAIKLCKIATGGGDIIAFQGGFHGSTTGAMSVTANQEPRARIRNGMPGVHFFPYSYCRRCPVGLSPDTCTTNCVTFLERTLSDPYGGLGTPAAVILELVQGEGGGVAATVDFVRRVREATRQAGIPLVVDEVQTGCGRTGTWFAFERYGIEPDVIVASKALSGIGLPVSILLYDRALDSWSPGAHIGTFRGNQLAFAAGVAALEVIRRDDVLGNVRARSAQLTEGLTRIASGNRWIADVRATGLLLAVEIVDPDSGQDVPDFARAVQLAALRRGLILEAGGRNDSTLRLLPPLTLTAQEADKALEVLELAFADANSPVRRIIRGLGQD</sequence>
<keyword evidence="7 15" id="KW-0032">Aminotransferase</keyword>
<dbReference type="InterPro" id="IPR005814">
    <property type="entry name" value="Aminotrans_3"/>
</dbReference>
<protein>
    <recommendedName>
        <fullName evidence="6">Diaminobutyrate--2-oxoglutarate transaminase</fullName>
        <ecNumber evidence="5">2.6.1.76</ecNumber>
    </recommendedName>
    <alternativeName>
        <fullName evidence="11">DABA aminotransferase</fullName>
    </alternativeName>
    <alternativeName>
        <fullName evidence="12">Diaminobutyrate--2-oxoglutarate aminotransferase</fullName>
    </alternativeName>
    <alternativeName>
        <fullName evidence="10">L-2,4-diaminobutyric acid transaminase</fullName>
    </alternativeName>
</protein>
<dbReference type="PANTHER" id="PTHR43552:SF1">
    <property type="entry name" value="DIAMINOBUTYRATE--2-OXOGLUTARATE AMINOTRANSFERASE"/>
    <property type="match status" value="1"/>
</dbReference>
<evidence type="ECO:0000256" key="3">
    <source>
        <dbReference type="ARBA" id="ARBA00004946"/>
    </source>
</evidence>
<dbReference type="PROSITE" id="PS00600">
    <property type="entry name" value="AA_TRANSFER_CLASS_3"/>
    <property type="match status" value="1"/>
</dbReference>
<keyword evidence="8" id="KW-0808">Transferase</keyword>
<dbReference type="PANTHER" id="PTHR43552">
    <property type="entry name" value="DIAMINOBUTYRATE--2-OXOGLUTARATE AMINOTRANSFERASE"/>
    <property type="match status" value="1"/>
</dbReference>
<evidence type="ECO:0000256" key="8">
    <source>
        <dbReference type="ARBA" id="ARBA00022679"/>
    </source>
</evidence>
<dbReference type="Gene3D" id="3.40.640.10">
    <property type="entry name" value="Type I PLP-dependent aspartate aminotransferase-like (Major domain)"/>
    <property type="match status" value="1"/>
</dbReference>
<organism evidence="15 16">
    <name type="scientific">Kibdelosporangium persicum</name>
    <dbReference type="NCBI Taxonomy" id="2698649"/>
    <lineage>
        <taxon>Bacteria</taxon>
        <taxon>Bacillati</taxon>
        <taxon>Actinomycetota</taxon>
        <taxon>Actinomycetes</taxon>
        <taxon>Pseudonocardiales</taxon>
        <taxon>Pseudonocardiaceae</taxon>
        <taxon>Kibdelosporangium</taxon>
    </lineage>
</organism>
<dbReference type="EC" id="2.6.1.76" evidence="5"/>
<evidence type="ECO:0000256" key="6">
    <source>
        <dbReference type="ARBA" id="ARBA00014798"/>
    </source>
</evidence>